<dbReference type="Gene3D" id="2.60.98.20">
    <property type="entry name" value="Flagellar hook protein FlgE"/>
    <property type="match status" value="1"/>
</dbReference>
<dbReference type="Pfam" id="PF00460">
    <property type="entry name" value="Flg_bb_rod"/>
    <property type="match status" value="1"/>
</dbReference>
<dbReference type="GO" id="GO:0009424">
    <property type="term" value="C:bacterial-type flagellum hook"/>
    <property type="evidence" value="ECO:0007669"/>
    <property type="project" value="TreeGrafter"/>
</dbReference>
<feature type="domain" description="Flagellar hook protein FlgE/F/G-like D1" evidence="9">
    <location>
        <begin position="90"/>
        <end position="154"/>
    </location>
</feature>
<evidence type="ECO:0000259" key="9">
    <source>
        <dbReference type="Pfam" id="PF22692"/>
    </source>
</evidence>
<dbReference type="InterPro" id="IPR020013">
    <property type="entry name" value="Flagellar_FlgE/F/G"/>
</dbReference>
<dbReference type="AlphaFoldDB" id="C0QPA5"/>
<comment type="function">
    <text evidence="5">A flexible structure which links the flagellar filament to the drive apparatus in the basal body.</text>
</comment>
<dbReference type="STRING" id="123214.PERMA_0713"/>
<dbReference type="InterPro" id="IPR019776">
    <property type="entry name" value="Flagellar_basal_body_rod_CS"/>
</dbReference>
<feature type="domain" description="Flagellar basal body rod protein N-terminal" evidence="6">
    <location>
        <begin position="5"/>
        <end position="35"/>
    </location>
</feature>
<dbReference type="GO" id="GO:0009425">
    <property type="term" value="C:bacterial-type flagellum basal body"/>
    <property type="evidence" value="ECO:0007669"/>
    <property type="project" value="UniProtKB-SubCell"/>
</dbReference>
<organism evidence="10 11">
    <name type="scientific">Persephonella marina (strain DSM 14350 / EX-H1)</name>
    <dbReference type="NCBI Taxonomy" id="123214"/>
    <lineage>
        <taxon>Bacteria</taxon>
        <taxon>Pseudomonadati</taxon>
        <taxon>Aquificota</taxon>
        <taxon>Aquificia</taxon>
        <taxon>Aquificales</taxon>
        <taxon>Hydrogenothermaceae</taxon>
        <taxon>Persephonella</taxon>
    </lineage>
</organism>
<dbReference type="OrthoDB" id="9804559at2"/>
<dbReference type="InterPro" id="IPR010930">
    <property type="entry name" value="Flg_bb/hook_C_dom"/>
</dbReference>
<evidence type="ECO:0000259" key="6">
    <source>
        <dbReference type="Pfam" id="PF00460"/>
    </source>
</evidence>
<reference evidence="10 11" key="1">
    <citation type="journal article" date="2009" name="J. Bacteriol.">
        <title>Complete and draft genome sequences of six members of the Aquificales.</title>
        <authorList>
            <person name="Reysenbach A.L."/>
            <person name="Hamamura N."/>
            <person name="Podar M."/>
            <person name="Griffiths E."/>
            <person name="Ferreira S."/>
            <person name="Hochstein R."/>
            <person name="Heidelberg J."/>
            <person name="Johnson J."/>
            <person name="Mead D."/>
            <person name="Pohorille A."/>
            <person name="Sarmiento M."/>
            <person name="Schweighofer K."/>
            <person name="Seshadri R."/>
            <person name="Voytek M.A."/>
        </authorList>
    </citation>
    <scope>NUCLEOTIDE SEQUENCE [LARGE SCALE GENOMIC DNA]</scope>
    <source>
        <strain evidence="11">DSM 14350 / EX-H1</strain>
    </source>
</reference>
<dbReference type="KEGG" id="pmx:PERMA_0713"/>
<dbReference type="InterPro" id="IPR037058">
    <property type="entry name" value="Falgellar_hook_FlgE_sf"/>
</dbReference>
<keyword evidence="10" id="KW-0969">Cilium</keyword>
<dbReference type="PaxDb" id="123214-PERMA_0713"/>
<dbReference type="PANTHER" id="PTHR30435:SF1">
    <property type="entry name" value="FLAGELLAR HOOK PROTEIN FLGE"/>
    <property type="match status" value="1"/>
</dbReference>
<feature type="domain" description="Flagellar hook protein FlgE D2" evidence="8">
    <location>
        <begin position="169"/>
        <end position="307"/>
    </location>
</feature>
<evidence type="ECO:0000313" key="10">
    <source>
        <dbReference type="EMBL" id="ACO03105.1"/>
    </source>
</evidence>
<dbReference type="InterPro" id="IPR037925">
    <property type="entry name" value="FlgE/F/G-like"/>
</dbReference>
<dbReference type="EMBL" id="CP001230">
    <property type="protein sequence ID" value="ACO03105.1"/>
    <property type="molecule type" value="Genomic_DNA"/>
</dbReference>
<dbReference type="InterPro" id="IPR001444">
    <property type="entry name" value="Flag_bb_rod_N"/>
</dbReference>
<dbReference type="RefSeq" id="WP_012675344.1">
    <property type="nucleotide sequence ID" value="NC_012440.1"/>
</dbReference>
<dbReference type="Proteomes" id="UP000001366">
    <property type="component" value="Chromosome"/>
</dbReference>
<feature type="domain" description="Flagellar basal-body/hook protein C-terminal" evidence="7">
    <location>
        <begin position="494"/>
        <end position="538"/>
    </location>
</feature>
<dbReference type="SUPFAM" id="SSF117143">
    <property type="entry name" value="Flagellar hook protein flgE"/>
    <property type="match status" value="2"/>
</dbReference>
<evidence type="ECO:0000256" key="3">
    <source>
        <dbReference type="ARBA" id="ARBA00019015"/>
    </source>
</evidence>
<evidence type="ECO:0000256" key="5">
    <source>
        <dbReference type="RuleBase" id="RU362116"/>
    </source>
</evidence>
<comment type="subcellular location">
    <subcellularLocation>
        <location evidence="1 5">Bacterial flagellum basal body</location>
    </subcellularLocation>
</comment>
<evidence type="ECO:0000259" key="7">
    <source>
        <dbReference type="Pfam" id="PF06429"/>
    </source>
</evidence>
<dbReference type="Pfam" id="PF22692">
    <property type="entry name" value="LlgE_F_G_D1"/>
    <property type="match status" value="1"/>
</dbReference>
<dbReference type="HOGENOM" id="CLU_013687_2_0_0"/>
<keyword evidence="11" id="KW-1185">Reference proteome</keyword>
<dbReference type="Pfam" id="PF07559">
    <property type="entry name" value="FlgE_D2"/>
    <property type="match status" value="1"/>
</dbReference>
<accession>C0QPA5</accession>
<proteinExistence type="inferred from homology"/>
<comment type="similarity">
    <text evidence="2 5">Belongs to the flagella basal body rod proteins family.</text>
</comment>
<evidence type="ECO:0000313" key="11">
    <source>
        <dbReference type="Proteomes" id="UP000001366"/>
    </source>
</evidence>
<dbReference type="InterPro" id="IPR011491">
    <property type="entry name" value="FlgE_D2"/>
</dbReference>
<dbReference type="Pfam" id="PF06429">
    <property type="entry name" value="Flg_bbr_C"/>
    <property type="match status" value="1"/>
</dbReference>
<gene>
    <name evidence="10" type="ordered locus">PERMA_0713</name>
</gene>
<dbReference type="InterPro" id="IPR053967">
    <property type="entry name" value="LlgE_F_G-like_D1"/>
</dbReference>
<evidence type="ECO:0000256" key="1">
    <source>
        <dbReference type="ARBA" id="ARBA00004117"/>
    </source>
</evidence>
<keyword evidence="10" id="KW-0282">Flagellum</keyword>
<protein>
    <recommendedName>
        <fullName evidence="3 5">Flagellar hook protein FlgE</fullName>
    </recommendedName>
</protein>
<name>C0QPA5_PERMH</name>
<dbReference type="GO" id="GO:0071978">
    <property type="term" value="P:bacterial-type flagellum-dependent swarming motility"/>
    <property type="evidence" value="ECO:0007669"/>
    <property type="project" value="TreeGrafter"/>
</dbReference>
<evidence type="ECO:0000259" key="8">
    <source>
        <dbReference type="Pfam" id="PF07559"/>
    </source>
</evidence>
<sequence length="540" mass="58447">MIQSFYTGNAGLNANKNWLSVISDNIANVNTIGFKAERVNFEDLISSSLTTFANNSPKNMEIGGGSFVGSTTKDFSQGALMNTNTPTDLALDGEGFFMVRDAQDVTYYTRAGQFRTDANGDLINLNGMKLLGWQLDDAGNIAGAIGAINIPNDMPPHVTTKLALKEPTNLDAGSELVTGVFDTSDARTYSYVNAITVYDSLGVPHEAQLYFVHTGPNQWRVFGLMDDEPIQFNVPGDANTYDALVVEFNGVGQINRVFGYGINTDQTITGAGTETESGDLGQFTLNNTPVLPGSVVITQYTDGATTYNVNWIDDGHGNIIDLNNDNRVVGSISYDDGTVFINQFAGNGATETLTAGSYKTYDTTVSTNTIPPDSISIVPIPVNNPNSATLNTGGNPIQFTLDIQNMKQVESEFIFYAEQDGYAKGDLLSVSVSEDGLVRGVYSNGQVKDWARIAIATFNDKEILIRKGNNLFLPNSQTYTPIIVPGGVISKIRGGFLELSNVDISREFINLITAQRAYQANARTITTSDQVLQETMNIKR</sequence>
<evidence type="ECO:0000256" key="4">
    <source>
        <dbReference type="ARBA" id="ARBA00023143"/>
    </source>
</evidence>
<dbReference type="PANTHER" id="PTHR30435">
    <property type="entry name" value="FLAGELLAR PROTEIN"/>
    <property type="match status" value="1"/>
</dbReference>
<dbReference type="GO" id="GO:0005829">
    <property type="term" value="C:cytosol"/>
    <property type="evidence" value="ECO:0007669"/>
    <property type="project" value="TreeGrafter"/>
</dbReference>
<dbReference type="eggNOG" id="COG1749">
    <property type="taxonomic scope" value="Bacteria"/>
</dbReference>
<keyword evidence="10" id="KW-0966">Cell projection</keyword>
<dbReference type="NCBIfam" id="TIGR03506">
    <property type="entry name" value="FlgEFG_subfam"/>
    <property type="match status" value="2"/>
</dbReference>
<keyword evidence="4 5" id="KW-0975">Bacterial flagellum</keyword>
<dbReference type="PROSITE" id="PS00588">
    <property type="entry name" value="FLAGELLA_BB_ROD"/>
    <property type="match status" value="1"/>
</dbReference>
<evidence type="ECO:0000256" key="2">
    <source>
        <dbReference type="ARBA" id="ARBA00009677"/>
    </source>
</evidence>